<dbReference type="InterPro" id="IPR010744">
    <property type="entry name" value="Phage_CI_N"/>
</dbReference>
<dbReference type="Gene3D" id="1.10.260.40">
    <property type="entry name" value="lambda repressor-like DNA-binding domains"/>
    <property type="match status" value="1"/>
</dbReference>
<gene>
    <name evidence="3" type="ORF">O1Q84_12070</name>
</gene>
<accession>A0AA47JEI4</accession>
<dbReference type="Proteomes" id="UP001156560">
    <property type="component" value="Chromosome 1"/>
</dbReference>
<feature type="domain" description="Bacteriophage CI repressor C-terminal" evidence="2">
    <location>
        <begin position="114"/>
        <end position="215"/>
    </location>
</feature>
<evidence type="ECO:0000313" key="3">
    <source>
        <dbReference type="EMBL" id="WAT89361.1"/>
    </source>
</evidence>
<dbReference type="GO" id="GO:0051259">
    <property type="term" value="P:protein complex oligomerization"/>
    <property type="evidence" value="ECO:0007669"/>
    <property type="project" value="InterPro"/>
</dbReference>
<dbReference type="Gene3D" id="2.10.109.10">
    <property type="entry name" value="Umud Fragment, subunit A"/>
    <property type="match status" value="1"/>
</dbReference>
<sequence length="221" mass="24505">MSAELAIFDYIKGEAFTDKLKEINGVNSLGELAQIYGVPKTTFSTWNSHNRNSHELVVRTHLRTGIPVRELILPNDYPESELHHSFWGNKKEPEAKVTSSSPELQNSQLAIVTIKSFCLSNGQLLETDEVPYAVRRINSFGLNPATTIEVETNEAIFLIEKGDTNAVSGKYLIDVDSHLSVNQIQRLPGKKLAVVFGDSTVEVSEENIKVIGRVAVALEKK</sequence>
<dbReference type="GO" id="GO:0003677">
    <property type="term" value="F:DNA binding"/>
    <property type="evidence" value="ECO:0007669"/>
    <property type="project" value="InterPro"/>
</dbReference>
<dbReference type="InterPro" id="IPR010982">
    <property type="entry name" value="Lambda_DNA-bd_dom_sf"/>
</dbReference>
<dbReference type="InterPro" id="IPR032499">
    <property type="entry name" value="Phage_CI_C"/>
</dbReference>
<evidence type="ECO:0000313" key="4">
    <source>
        <dbReference type="Proteomes" id="UP001156560"/>
    </source>
</evidence>
<proteinExistence type="predicted"/>
<dbReference type="EMBL" id="CP114194">
    <property type="protein sequence ID" value="WAT89361.1"/>
    <property type="molecule type" value="Genomic_DNA"/>
</dbReference>
<feature type="domain" description="Bacteriophage CI repressor N-terminal" evidence="1">
    <location>
        <begin position="15"/>
        <end position="73"/>
    </location>
</feature>
<dbReference type="RefSeq" id="WP_038890144.1">
    <property type="nucleotide sequence ID" value="NZ_CP114194.1"/>
</dbReference>
<protein>
    <submittedName>
        <fullName evidence="3">Helix-turn-helix domain-containing protein</fullName>
    </submittedName>
</protein>
<organism evidence="3 4">
    <name type="scientific">Vibrio parahaemolyticus</name>
    <dbReference type="NCBI Taxonomy" id="670"/>
    <lineage>
        <taxon>Bacteria</taxon>
        <taxon>Pseudomonadati</taxon>
        <taxon>Pseudomonadota</taxon>
        <taxon>Gammaproteobacteria</taxon>
        <taxon>Vibrionales</taxon>
        <taxon>Vibrionaceae</taxon>
        <taxon>Vibrio</taxon>
    </lineage>
</organism>
<reference evidence="3" key="1">
    <citation type="submission" date="2022-12" db="EMBL/GenBank/DDBJ databases">
        <title>Vibrio parahaemolyticus become highly virulent by producing novel Tc toxins.</title>
        <authorList>
            <person name="Yang F."/>
            <person name="You Y."/>
            <person name="Lai Q."/>
            <person name="Xu L."/>
            <person name="Li F."/>
        </authorList>
    </citation>
    <scope>NUCLEOTIDE SEQUENCE</scope>
    <source>
        <strain evidence="3">Vp-HL-202005</strain>
    </source>
</reference>
<dbReference type="Pfam" id="PF07022">
    <property type="entry name" value="Phage_CI_repr"/>
    <property type="match status" value="1"/>
</dbReference>
<dbReference type="AlphaFoldDB" id="A0AA47JEI4"/>
<name>A0AA47JEI4_VIBPH</name>
<dbReference type="Pfam" id="PF16452">
    <property type="entry name" value="Phage_CI_C"/>
    <property type="match status" value="1"/>
</dbReference>
<evidence type="ECO:0000259" key="1">
    <source>
        <dbReference type="Pfam" id="PF07022"/>
    </source>
</evidence>
<dbReference type="GO" id="GO:0045892">
    <property type="term" value="P:negative regulation of DNA-templated transcription"/>
    <property type="evidence" value="ECO:0007669"/>
    <property type="project" value="InterPro"/>
</dbReference>
<evidence type="ECO:0000259" key="2">
    <source>
        <dbReference type="Pfam" id="PF16452"/>
    </source>
</evidence>